<dbReference type="KEGG" id="apuu:APUU_71151A"/>
<reference evidence="1" key="2">
    <citation type="submission" date="2021-02" db="EMBL/GenBank/DDBJ databases">
        <title>Aspergillus puulaauensis MK2 genome sequence.</title>
        <authorList>
            <person name="Futagami T."/>
            <person name="Mori K."/>
            <person name="Kadooka C."/>
            <person name="Tanaka T."/>
        </authorList>
    </citation>
    <scope>NUCLEOTIDE SEQUENCE</scope>
    <source>
        <strain evidence="1">MK2</strain>
    </source>
</reference>
<dbReference type="RefSeq" id="XP_041561767.1">
    <property type="nucleotide sequence ID" value="XM_041696104.1"/>
</dbReference>
<proteinExistence type="predicted"/>
<sequence>MSSVHDLCEMPPTALPPIVAPPIRSTENVFCLDRHGDVTLEIYGLHPKLIEILLSGYLSVTRMISLPLLVGESNEEVDPQGRSVHFLLSSRHLILGSTYFAALLRSMDNECGRHIPHHRFVHRTRSNGVAFVYMLCLIHCRNHLVPNAVPYYILSDMAILVNYYGVFEAVKSIGDMWINGLVHSVIPNPPPDLHLCWVMIAWVLRRTDIFTDVTRDVITMSTDKIAMTSMLPIPHIVLDKLNNAREYHLGILIQLLNTLPATIAQGCLKEHEEYGSAIGTFAGDVCTESVSLVYNAEMGRMGIHPPPTDPDFSGLSIENIVSQCQKVRGVEGAEYGWAGEHRHCSLWSRAAALLERFQMPGGLDLNEPDLEVLVFLFE</sequence>
<dbReference type="Proteomes" id="UP000654913">
    <property type="component" value="Chromosome 7"/>
</dbReference>
<name>A0A7R7XXK4_9EURO</name>
<dbReference type="AlphaFoldDB" id="A0A7R7XXK4"/>
<keyword evidence="2" id="KW-1185">Reference proteome</keyword>
<protein>
    <recommendedName>
        <fullName evidence="3">BTB domain-containing protein</fullName>
    </recommendedName>
</protein>
<reference evidence="1" key="1">
    <citation type="submission" date="2021-01" db="EMBL/GenBank/DDBJ databases">
        <authorList>
            <consortium name="Aspergillus puulaauensis MK2 genome sequencing consortium"/>
            <person name="Kazuki M."/>
            <person name="Futagami T."/>
        </authorList>
    </citation>
    <scope>NUCLEOTIDE SEQUENCE</scope>
    <source>
        <strain evidence="1">MK2</strain>
    </source>
</reference>
<dbReference type="EMBL" id="AP024449">
    <property type="protein sequence ID" value="BCS29581.1"/>
    <property type="molecule type" value="Genomic_DNA"/>
</dbReference>
<accession>A0A7R7XXK4</accession>
<dbReference type="OrthoDB" id="5326346at2759"/>
<gene>
    <name evidence="1" type="ORF">APUU_71151A</name>
</gene>
<organism evidence="1 2">
    <name type="scientific">Aspergillus puulaauensis</name>
    <dbReference type="NCBI Taxonomy" id="1220207"/>
    <lineage>
        <taxon>Eukaryota</taxon>
        <taxon>Fungi</taxon>
        <taxon>Dikarya</taxon>
        <taxon>Ascomycota</taxon>
        <taxon>Pezizomycotina</taxon>
        <taxon>Eurotiomycetes</taxon>
        <taxon>Eurotiomycetidae</taxon>
        <taxon>Eurotiales</taxon>
        <taxon>Aspergillaceae</taxon>
        <taxon>Aspergillus</taxon>
    </lineage>
</organism>
<evidence type="ECO:0000313" key="1">
    <source>
        <dbReference type="EMBL" id="BCS29581.1"/>
    </source>
</evidence>
<evidence type="ECO:0008006" key="3">
    <source>
        <dbReference type="Google" id="ProtNLM"/>
    </source>
</evidence>
<dbReference type="GeneID" id="64979578"/>
<evidence type="ECO:0000313" key="2">
    <source>
        <dbReference type="Proteomes" id="UP000654913"/>
    </source>
</evidence>